<dbReference type="Pfam" id="PF00583">
    <property type="entry name" value="Acetyltransf_1"/>
    <property type="match status" value="1"/>
</dbReference>
<dbReference type="GO" id="GO:0016747">
    <property type="term" value="F:acyltransferase activity, transferring groups other than amino-acyl groups"/>
    <property type="evidence" value="ECO:0007669"/>
    <property type="project" value="InterPro"/>
</dbReference>
<dbReference type="InterPro" id="IPR000182">
    <property type="entry name" value="GNAT_dom"/>
</dbReference>
<evidence type="ECO:0000259" key="1">
    <source>
        <dbReference type="PROSITE" id="PS51186"/>
    </source>
</evidence>
<sequence>MTGEPVIRPLTAADVPGADAVGWAALQAQIPAQFLPADPELRQARGRARVAHLLATDPDGCWVAEADGEIVAVALALVREDVWGLSLFGVAPGLQGRGIGGRTLAGALRYAEGRRGALIVSSTDPRAMRRYHRAGLALRPSVAAGGQLNRSRLPAGLRSRPGDLDADRPVLEAASRHARGAAHGPDYAAIAAAGGELLVCGDRGFAFHREGAPVLLAAHDDETATDLLWSCLAGGPPGGPVHVHVITAGNDWAVAVALDAGLALEPDGPVFARGETGTLAPYLPSGAYL</sequence>
<dbReference type="OrthoDB" id="3767306at2"/>
<protein>
    <submittedName>
        <fullName evidence="2">GNAT family N-acetyltransferase</fullName>
    </submittedName>
</protein>
<dbReference type="CDD" id="cd04301">
    <property type="entry name" value="NAT_SF"/>
    <property type="match status" value="1"/>
</dbReference>
<proteinExistence type="predicted"/>
<dbReference type="KEGG" id="bsol:FSW04_14520"/>
<evidence type="ECO:0000313" key="2">
    <source>
        <dbReference type="EMBL" id="QEC48666.1"/>
    </source>
</evidence>
<dbReference type="InterPro" id="IPR016181">
    <property type="entry name" value="Acyl_CoA_acyltransferase"/>
</dbReference>
<dbReference type="Gene3D" id="3.40.630.30">
    <property type="match status" value="1"/>
</dbReference>
<evidence type="ECO:0000313" key="3">
    <source>
        <dbReference type="Proteomes" id="UP000321805"/>
    </source>
</evidence>
<gene>
    <name evidence="2" type="ORF">FSW04_14520</name>
</gene>
<dbReference type="AlphaFoldDB" id="A0A5B8U6E2"/>
<dbReference type="EMBL" id="CP042430">
    <property type="protein sequence ID" value="QEC48666.1"/>
    <property type="molecule type" value="Genomic_DNA"/>
</dbReference>
<organism evidence="2 3">
    <name type="scientific">Baekduia soli</name>
    <dbReference type="NCBI Taxonomy" id="496014"/>
    <lineage>
        <taxon>Bacteria</taxon>
        <taxon>Bacillati</taxon>
        <taxon>Actinomycetota</taxon>
        <taxon>Thermoleophilia</taxon>
        <taxon>Solirubrobacterales</taxon>
        <taxon>Baekduiaceae</taxon>
        <taxon>Baekduia</taxon>
    </lineage>
</organism>
<keyword evidence="3" id="KW-1185">Reference proteome</keyword>
<reference evidence="2 3" key="1">
    <citation type="journal article" date="2018" name="J. Microbiol.">
        <title>Baekduia soli gen. nov., sp. nov., a novel bacterium isolated from the soil of Baekdu Mountain and proposal of a novel family name, Baekduiaceae fam. nov.</title>
        <authorList>
            <person name="An D.S."/>
            <person name="Siddiqi M.Z."/>
            <person name="Kim K.H."/>
            <person name="Yu H.S."/>
            <person name="Im W.T."/>
        </authorList>
    </citation>
    <scope>NUCLEOTIDE SEQUENCE [LARGE SCALE GENOMIC DNA]</scope>
    <source>
        <strain evidence="2 3">BR7-21</strain>
    </source>
</reference>
<feature type="domain" description="N-acetyltransferase" evidence="1">
    <location>
        <begin position="5"/>
        <end position="154"/>
    </location>
</feature>
<dbReference type="PROSITE" id="PS51186">
    <property type="entry name" value="GNAT"/>
    <property type="match status" value="1"/>
</dbReference>
<dbReference type="SUPFAM" id="SSF55729">
    <property type="entry name" value="Acyl-CoA N-acyltransferases (Nat)"/>
    <property type="match status" value="1"/>
</dbReference>
<accession>A0A5B8U6E2</accession>
<dbReference type="Proteomes" id="UP000321805">
    <property type="component" value="Chromosome"/>
</dbReference>
<name>A0A5B8U6E2_9ACTN</name>
<keyword evidence="2" id="KW-0808">Transferase</keyword>
<dbReference type="RefSeq" id="WP_146920460.1">
    <property type="nucleotide sequence ID" value="NZ_CP042430.1"/>
</dbReference>